<evidence type="ECO:0000256" key="2">
    <source>
        <dbReference type="ARBA" id="ARBA00022475"/>
    </source>
</evidence>
<evidence type="ECO:0000256" key="6">
    <source>
        <dbReference type="RuleBase" id="RU000688"/>
    </source>
</evidence>
<feature type="transmembrane region" description="Helical" evidence="7">
    <location>
        <begin position="1458"/>
        <end position="1477"/>
    </location>
</feature>
<keyword evidence="6" id="KW-0675">Receptor</keyword>
<feature type="transmembrane region" description="Helical" evidence="7">
    <location>
        <begin position="774"/>
        <end position="796"/>
    </location>
</feature>
<keyword evidence="4 7" id="KW-1133">Transmembrane helix</keyword>
<feature type="transmembrane region" description="Helical" evidence="7">
    <location>
        <begin position="248"/>
        <end position="269"/>
    </location>
</feature>
<feature type="transmembrane region" description="Helical" evidence="7">
    <location>
        <begin position="841"/>
        <end position="863"/>
    </location>
</feature>
<feature type="transmembrane region" description="Helical" evidence="7">
    <location>
        <begin position="1061"/>
        <end position="1082"/>
    </location>
</feature>
<keyword evidence="10" id="KW-1185">Reference proteome</keyword>
<dbReference type="Gene3D" id="1.20.1070.10">
    <property type="entry name" value="Rhodopsin 7-helix transmembrane proteins"/>
    <property type="match status" value="6"/>
</dbReference>
<dbReference type="PANTHER" id="PTHR22750">
    <property type="entry name" value="G-PROTEIN COUPLED RECEPTOR"/>
    <property type="match status" value="1"/>
</dbReference>
<feature type="transmembrane region" description="Helical" evidence="7">
    <location>
        <begin position="1192"/>
        <end position="1211"/>
    </location>
</feature>
<feature type="transmembrane region" description="Helical" evidence="7">
    <location>
        <begin position="139"/>
        <end position="162"/>
    </location>
</feature>
<evidence type="ECO:0000256" key="1">
    <source>
        <dbReference type="ARBA" id="ARBA00004651"/>
    </source>
</evidence>
<feature type="transmembrane region" description="Helical" evidence="7">
    <location>
        <begin position="817"/>
        <end position="835"/>
    </location>
</feature>
<feature type="transmembrane region" description="Helical" evidence="7">
    <location>
        <begin position="1248"/>
        <end position="1273"/>
    </location>
</feature>
<feature type="transmembrane region" description="Helical" evidence="7">
    <location>
        <begin position="599"/>
        <end position="617"/>
    </location>
</feature>
<dbReference type="Proteomes" id="UP001159405">
    <property type="component" value="Unassembled WGS sequence"/>
</dbReference>
<feature type="transmembrane region" description="Helical" evidence="7">
    <location>
        <begin position="1396"/>
        <end position="1415"/>
    </location>
</feature>
<feature type="transmembrane region" description="Helical" evidence="7">
    <location>
        <begin position="100"/>
        <end position="127"/>
    </location>
</feature>
<evidence type="ECO:0000256" key="5">
    <source>
        <dbReference type="ARBA" id="ARBA00023136"/>
    </source>
</evidence>
<feature type="domain" description="G-protein coupled receptors family 1 profile" evidence="8">
    <location>
        <begin position="413"/>
        <end position="653"/>
    </location>
</feature>
<accession>A0ABN8NGL2</accession>
<evidence type="ECO:0000259" key="8">
    <source>
        <dbReference type="PROSITE" id="PS50262"/>
    </source>
</evidence>
<feature type="transmembrane region" description="Helical" evidence="7">
    <location>
        <begin position="7"/>
        <end position="27"/>
    </location>
</feature>
<evidence type="ECO:0000313" key="10">
    <source>
        <dbReference type="Proteomes" id="UP001159405"/>
    </source>
</evidence>
<keyword evidence="6" id="KW-0807">Transducer</keyword>
<organism evidence="9 10">
    <name type="scientific">Porites lobata</name>
    <dbReference type="NCBI Taxonomy" id="104759"/>
    <lineage>
        <taxon>Eukaryota</taxon>
        <taxon>Metazoa</taxon>
        <taxon>Cnidaria</taxon>
        <taxon>Anthozoa</taxon>
        <taxon>Hexacorallia</taxon>
        <taxon>Scleractinia</taxon>
        <taxon>Fungiina</taxon>
        <taxon>Poritidae</taxon>
        <taxon>Porites</taxon>
    </lineage>
</organism>
<evidence type="ECO:0000256" key="4">
    <source>
        <dbReference type="ARBA" id="ARBA00022989"/>
    </source>
</evidence>
<feature type="transmembrane region" description="Helical" evidence="7">
    <location>
        <begin position="310"/>
        <end position="331"/>
    </location>
</feature>
<sequence>MALATFYVYVVLSVCYLPISCVVFAKINGETALLYHLEYYTLTLVYLNSSLNPLIYCWKMRHIRQTVMEILRNIFAIENIFKALQKFYTKQMAIANGLYTVLVVNCVINAILSFTAIVLNIITIQALRKTSSLSKTLKTLLLSLAISDVGVGLVAQPLYAASLAMKIEQNTNNIAFHTVEKAYLIPTKLFGFASYFGVVLLTVDRFLAIHLHLRYQELVTYKRVVVVVISVWLSALISFLSLSMGPVALSIVLGTILVVCVVITGILYCKIYAAVRYHTNQMHALQVQQVAQNEDMANAARQIKTALATFYVYVVFLACYLPISCVQLAMISGETALLSYLCYFTLTLVYLNSSLNPLIYCWKMRHIRQTVMEILRNILTIALYTMTEAKGLHSTLVVNCVLNSFLSSTAILLNIITIQALRKTPSLSKPLKTLLLSLAVSDLGVGFLVQPTYVAVLVMKMKQNADNGTYYTIFDAFYEVQNFLFVFASFFGVFALTVDRFLAIHLHLRYQELVTHKRVVAVVSSVWVLSTLIALLALKWIQVLGFIFATINVVCYITTGLFYCKIYAVIRHHANQINALQQSAQNEDMANAARLRKTAVATFYVYLVFLVCYLPRFCTGVARIHGETPLLLLLSEFSYTFVYLNSSLNPLIYCWKMRNIRQTVKNILQSIFPCALITEGYVQKMASTKGLYPTLVANAVINALLSPASVVLNIITVQALRKTPSIPTTLKTLLLSLAVSDLGVGLLVQPMYVARLVMEIKQHSDNIVYHGVDIALTVQANILSFASYIGIVALTVDRFLAIHLHLRYQELVTHKRVVAVVSSVWVSSGVIALLGQFSSRLILSAFQGTITTICFIITGIFYCKIYTAVRHHSNQIHALQATQNEDMVNAARVQKSALATFYVYVVFLVCYLPISCAGIAKTIAETTFVSHLWYFTFTLVFLNSSLNPLIYCWKMRHIRQTEECRMTEAEGFAEGLHPTLVASCAINAFSSFTAIVLNVITIQALRKTASLSKTLKTLLLSLAVSDLGVGLLAQPIYIATLVIKIDQSTLFGCSVQFTSRILRLLGYVFLPASFFGIFALSVDRFLAIHLHLRYQEVVTFKRIVALVISIWVLSSALSVLALNKNLEKVLSSVIGIIASVCLIIAGVLCCKMHAVVRRHRNEINSALQVQQVAQNGKLASDARLKKTALATFYMYIVFLGCYVPHFCVRAASINSGESVLRQHLFYCFLTLMVTYKKMTITNDLHSTLVVNCVFNAFMSSTTILLNIITIQALRKVSSFPRTLKILLLILTISDLGVGLLVQPLYVAHLVTIIEQRNNNSAYDTMSKAYFILSNLFALKSFLGVVTLTVDRFLAIHLHLRYQELVTTKRGVAVEFSAWVLSASISFISLYSFEISSIISAIIVAVCIIITGLLYCKIYAAVRHHTIQIHALQVQQAAQYQNGETANAARLRKTALATFYVYLLFLVCYLPVTCVLLAEKNGKTALLSHLRYFTFTLAFVNSSLNPLIYCWKMRHIRQAVLSMLRNIFLSGH</sequence>
<name>A0ABN8NGL2_9CNID</name>
<dbReference type="PRINTS" id="PR00237">
    <property type="entry name" value="GPCRRHODOPSN"/>
</dbReference>
<evidence type="ECO:0000313" key="9">
    <source>
        <dbReference type="EMBL" id="CAH3108661.1"/>
    </source>
</evidence>
<feature type="transmembrane region" description="Helical" evidence="7">
    <location>
        <begin position="1103"/>
        <end position="1123"/>
    </location>
</feature>
<feature type="transmembrane region" description="Helical" evidence="7">
    <location>
        <begin position="1129"/>
        <end position="1150"/>
    </location>
</feature>
<comment type="caution">
    <text evidence="9">The sequence shown here is derived from an EMBL/GenBank/DDBJ whole genome shotgun (WGS) entry which is preliminary data.</text>
</comment>
<feature type="transmembrane region" description="Helical" evidence="7">
    <location>
        <begin position="404"/>
        <end position="421"/>
    </location>
</feature>
<feature type="domain" description="G-protein coupled receptors family 1 profile" evidence="8">
    <location>
        <begin position="119"/>
        <end position="360"/>
    </location>
</feature>
<feature type="transmembrane region" description="Helical" evidence="7">
    <location>
        <begin position="695"/>
        <end position="720"/>
    </location>
</feature>
<feature type="transmembrane region" description="Helical" evidence="7">
    <location>
        <begin position="182"/>
        <end position="203"/>
    </location>
</feature>
<dbReference type="CDD" id="cd00637">
    <property type="entry name" value="7tm_classA_rhodopsin-like"/>
    <property type="match status" value="4"/>
</dbReference>
<dbReference type="SUPFAM" id="SSF81321">
    <property type="entry name" value="Family A G protein-coupled receptor-like"/>
    <property type="match status" value="6"/>
</dbReference>
<feature type="transmembrane region" description="Helical" evidence="7">
    <location>
        <begin position="637"/>
        <end position="655"/>
    </location>
</feature>
<comment type="subcellular location">
    <subcellularLocation>
        <location evidence="1">Cell membrane</location>
        <topology evidence="1">Multi-pass membrane protein</topology>
    </subcellularLocation>
</comment>
<feature type="transmembrane region" description="Helical" evidence="7">
    <location>
        <begin position="732"/>
        <end position="754"/>
    </location>
</feature>
<evidence type="ECO:0000256" key="3">
    <source>
        <dbReference type="ARBA" id="ARBA00022692"/>
    </source>
</evidence>
<feature type="transmembrane region" description="Helical" evidence="7">
    <location>
        <begin position="224"/>
        <end position="242"/>
    </location>
</feature>
<dbReference type="Pfam" id="PF00001">
    <property type="entry name" value="7tm_1"/>
    <property type="match status" value="8"/>
</dbReference>
<feature type="domain" description="G-protein coupled receptors family 1 profile" evidence="8">
    <location>
        <begin position="1"/>
        <end position="56"/>
    </location>
</feature>
<comment type="similarity">
    <text evidence="6">Belongs to the G-protein coupled receptor 1 family.</text>
</comment>
<keyword evidence="2" id="KW-1003">Cell membrane</keyword>
<dbReference type="PROSITE" id="PS00237">
    <property type="entry name" value="G_PROTEIN_RECEP_F1_1"/>
    <property type="match status" value="4"/>
</dbReference>
<evidence type="ECO:0000256" key="7">
    <source>
        <dbReference type="SAM" id="Phobius"/>
    </source>
</evidence>
<feature type="transmembrane region" description="Helical" evidence="7">
    <location>
        <begin position="544"/>
        <end position="564"/>
    </location>
</feature>
<protein>
    <recommendedName>
        <fullName evidence="8">G-protein coupled receptors family 1 profile domain-containing protein</fullName>
    </recommendedName>
</protein>
<feature type="transmembrane region" description="Helical" evidence="7">
    <location>
        <begin position="337"/>
        <end position="362"/>
    </location>
</feature>
<feature type="transmembrane region" description="Helical" evidence="7">
    <location>
        <begin position="932"/>
        <end position="953"/>
    </location>
</feature>
<keyword evidence="3 6" id="KW-0812">Transmembrane</keyword>
<keyword evidence="6" id="KW-0297">G-protein coupled receptor</keyword>
<feature type="transmembrane region" description="Helical" evidence="7">
    <location>
        <begin position="1285"/>
        <end position="1308"/>
    </location>
</feature>
<feature type="transmembrane region" description="Helical" evidence="7">
    <location>
        <begin position="901"/>
        <end position="920"/>
    </location>
</feature>
<dbReference type="EMBL" id="CALNXK010000021">
    <property type="protein sequence ID" value="CAH3108661.1"/>
    <property type="molecule type" value="Genomic_DNA"/>
</dbReference>
<feature type="transmembrane region" description="Helical" evidence="7">
    <location>
        <begin position="433"/>
        <end position="456"/>
    </location>
</feature>
<keyword evidence="5 7" id="KW-0472">Membrane</keyword>
<feature type="transmembrane region" description="Helical" evidence="7">
    <location>
        <begin position="1328"/>
        <end position="1349"/>
    </location>
</feature>
<feature type="domain" description="G-protein coupled receptors family 1 profile" evidence="8">
    <location>
        <begin position="712"/>
        <end position="951"/>
    </location>
</feature>
<dbReference type="InterPro" id="IPR000276">
    <property type="entry name" value="GPCR_Rhodpsn"/>
</dbReference>
<reference evidence="9 10" key="1">
    <citation type="submission" date="2022-05" db="EMBL/GenBank/DDBJ databases">
        <authorList>
            <consortium name="Genoscope - CEA"/>
            <person name="William W."/>
        </authorList>
    </citation>
    <scope>NUCLEOTIDE SEQUENCE [LARGE SCALE GENOMIC DNA]</scope>
</reference>
<gene>
    <name evidence="9" type="ORF">PLOB_00017795</name>
</gene>
<dbReference type="InterPro" id="IPR017452">
    <property type="entry name" value="GPCR_Rhodpsn_7TM"/>
</dbReference>
<feature type="transmembrane region" description="Helical" evidence="7">
    <location>
        <begin position="476"/>
        <end position="498"/>
    </location>
</feature>
<feature type="transmembrane region" description="Helical" evidence="7">
    <location>
        <begin position="1017"/>
        <end position="1041"/>
    </location>
</feature>
<feature type="transmembrane region" description="Helical" evidence="7">
    <location>
        <begin position="1489"/>
        <end position="1510"/>
    </location>
</feature>
<dbReference type="PROSITE" id="PS50262">
    <property type="entry name" value="G_PROTEIN_RECEP_F1_2"/>
    <property type="match status" value="5"/>
</dbReference>
<feature type="domain" description="G-protein coupled receptors family 1 profile" evidence="8">
    <location>
        <begin position="997"/>
        <end position="1508"/>
    </location>
</feature>
<feature type="transmembrane region" description="Helical" evidence="7">
    <location>
        <begin position="519"/>
        <end position="538"/>
    </location>
</feature>
<proteinExistence type="inferred from homology"/>